<sequence length="124" mass="13833">MFINKLAGLLTLGSLAVFQASPIGDDNAQFDFETGNDGSRSDSNYEYGKFEYGNDGSEDGNYEPGHHKSKHPHFQQHHGGHHETLPFVPRFTGRHGILNFIPKFIGSHGIVPIFNAGPKRDYDY</sequence>
<reference evidence="1" key="1">
    <citation type="submission" date="2022-04" db="EMBL/GenBank/DDBJ databases">
        <title>Genome of the entomopathogenic fungus Entomophthora muscae.</title>
        <authorList>
            <person name="Elya C."/>
            <person name="Lovett B.R."/>
            <person name="Lee E."/>
            <person name="Macias A.M."/>
            <person name="Hajek A.E."/>
            <person name="De Bivort B.L."/>
            <person name="Kasson M.T."/>
            <person name="De Fine Licht H.H."/>
            <person name="Stajich J.E."/>
        </authorList>
    </citation>
    <scope>NUCLEOTIDE SEQUENCE</scope>
    <source>
        <strain evidence="1">Berkeley</strain>
    </source>
</reference>
<accession>A0ACC2URF0</accession>
<name>A0ACC2URF0_9FUNG</name>
<gene>
    <name evidence="1" type="ORF">DSO57_1013337</name>
</gene>
<organism evidence="1 2">
    <name type="scientific">Entomophthora muscae</name>
    <dbReference type="NCBI Taxonomy" id="34485"/>
    <lineage>
        <taxon>Eukaryota</taxon>
        <taxon>Fungi</taxon>
        <taxon>Fungi incertae sedis</taxon>
        <taxon>Zoopagomycota</taxon>
        <taxon>Entomophthoromycotina</taxon>
        <taxon>Entomophthoromycetes</taxon>
        <taxon>Entomophthorales</taxon>
        <taxon>Entomophthoraceae</taxon>
        <taxon>Entomophthora</taxon>
    </lineage>
</organism>
<proteinExistence type="predicted"/>
<keyword evidence="2" id="KW-1185">Reference proteome</keyword>
<evidence type="ECO:0000313" key="2">
    <source>
        <dbReference type="Proteomes" id="UP001165960"/>
    </source>
</evidence>
<protein>
    <submittedName>
        <fullName evidence="1">Uncharacterized protein</fullName>
    </submittedName>
</protein>
<dbReference type="EMBL" id="QTSX02000049">
    <property type="protein sequence ID" value="KAJ9089398.1"/>
    <property type="molecule type" value="Genomic_DNA"/>
</dbReference>
<comment type="caution">
    <text evidence="1">The sequence shown here is derived from an EMBL/GenBank/DDBJ whole genome shotgun (WGS) entry which is preliminary data.</text>
</comment>
<dbReference type="Proteomes" id="UP001165960">
    <property type="component" value="Unassembled WGS sequence"/>
</dbReference>
<evidence type="ECO:0000313" key="1">
    <source>
        <dbReference type="EMBL" id="KAJ9089398.1"/>
    </source>
</evidence>